<feature type="binding site" evidence="5 6">
    <location>
        <position position="91"/>
    </location>
    <ligand>
        <name>ATP</name>
        <dbReference type="ChEBI" id="CHEBI:30616"/>
    </ligand>
</feature>
<comment type="caution">
    <text evidence="9">The sequence shown here is derived from an EMBL/GenBank/DDBJ whole genome shotgun (WGS) entry which is preliminary data.</text>
</comment>
<feature type="binding site" evidence="5 6">
    <location>
        <begin position="28"/>
        <end position="32"/>
    </location>
    <ligand>
        <name>ATP</name>
        <dbReference type="ChEBI" id="CHEBI:30616"/>
    </ligand>
</feature>
<feature type="domain" description="Phosphagen kinase C-terminal" evidence="8">
    <location>
        <begin position="25"/>
        <end position="254"/>
    </location>
</feature>
<dbReference type="InterPro" id="IPR023660">
    <property type="entry name" value="Arg_Kinase"/>
</dbReference>
<dbReference type="AlphaFoldDB" id="A0A4R1R8I9"/>
<dbReference type="PROSITE" id="PS00112">
    <property type="entry name" value="PHOSPHAGEN_KINASE"/>
    <property type="match status" value="1"/>
</dbReference>
<dbReference type="InterPro" id="IPR022414">
    <property type="entry name" value="ATP-guanido_PTrfase_cat"/>
</dbReference>
<dbReference type="Proteomes" id="UP000295008">
    <property type="component" value="Unassembled WGS sequence"/>
</dbReference>
<dbReference type="RefSeq" id="WP_341540176.1">
    <property type="nucleotide sequence ID" value="NZ_SLUN01000029.1"/>
</dbReference>
<keyword evidence="1 5" id="KW-0808">Transferase</keyword>
<feature type="binding site" evidence="5 6">
    <location>
        <position position="125"/>
    </location>
    <ligand>
        <name>ATP</name>
        <dbReference type="ChEBI" id="CHEBI:30616"/>
    </ligand>
</feature>
<comment type="function">
    <text evidence="5">Catalyzes the specific phosphorylation of arginine residues in proteins.</text>
</comment>
<dbReference type="PANTHER" id="PTHR11547:SF38">
    <property type="entry name" value="ARGININE KINASE 1-RELATED"/>
    <property type="match status" value="1"/>
</dbReference>
<dbReference type="GO" id="GO:0005524">
    <property type="term" value="F:ATP binding"/>
    <property type="evidence" value="ECO:0007669"/>
    <property type="project" value="UniProtKB-UniRule"/>
</dbReference>
<dbReference type="Gene3D" id="3.30.590.10">
    <property type="entry name" value="Glutamine synthetase/guanido kinase, catalytic domain"/>
    <property type="match status" value="1"/>
</dbReference>
<reference evidence="9 10" key="1">
    <citation type="submission" date="2019-03" db="EMBL/GenBank/DDBJ databases">
        <title>Genomic Encyclopedia of Type Strains, Phase IV (KMG-IV): sequencing the most valuable type-strain genomes for metagenomic binning, comparative biology and taxonomic classification.</title>
        <authorList>
            <person name="Goeker M."/>
        </authorList>
    </citation>
    <scope>NUCLEOTIDE SEQUENCE [LARGE SCALE GENOMIC DNA]</scope>
    <source>
        <strain evidence="9 10">LX-B</strain>
    </source>
</reference>
<dbReference type="InterPro" id="IPR022415">
    <property type="entry name" value="ATP-guanido_PTrfase_AS"/>
</dbReference>
<dbReference type="GO" id="GO:0004111">
    <property type="term" value="F:creatine kinase activity"/>
    <property type="evidence" value="ECO:0007669"/>
    <property type="project" value="InterPro"/>
</dbReference>
<evidence type="ECO:0000259" key="8">
    <source>
        <dbReference type="PROSITE" id="PS51510"/>
    </source>
</evidence>
<sequence length="357" mass="40341">MAMMNQDYLKDMPNWVKNGGDSDDVVISSRIRLARNLKGIPFPNYAHEQQLETVTQQVLQAARERSALGEFIPLKVEELTPNERMVLVEKHLCSPQFVENPHLRTLIVDQEQTVSIMVNEEDHLRVQTLLPAFSLDSALELSNQVDDFLEENLEFCFDEFRGYLTACPTNVGTGLRASVMLHLPGLTLVDQVKRVLSALAHIGINVRGFYGEGTEAYGDIYQISNQVTLGQSEEELTKNLQSICRQVIEQERNIREALLKESRTQLEDRVCRSFGILSQARLISSEETLKLLSDVKLGAELGIITQVDKNRVKELMFITRSSILQTIIGKELVPVERDYYRAMVIRQRLGAHGASGV</sequence>
<evidence type="ECO:0000256" key="6">
    <source>
        <dbReference type="PROSITE-ProRule" id="PRU00843"/>
    </source>
</evidence>
<keyword evidence="10" id="KW-1185">Reference proteome</keyword>
<proteinExistence type="inferred from homology"/>
<dbReference type="InterPro" id="IPR000749">
    <property type="entry name" value="ATP-guanido_PTrfase"/>
</dbReference>
<evidence type="ECO:0000256" key="3">
    <source>
        <dbReference type="ARBA" id="ARBA00022777"/>
    </source>
</evidence>
<gene>
    <name evidence="5" type="primary">mcsB</name>
    <name evidence="9" type="ORF">EDC14_10292</name>
</gene>
<keyword evidence="4 5" id="KW-0067">ATP-binding</keyword>
<evidence type="ECO:0000256" key="2">
    <source>
        <dbReference type="ARBA" id="ARBA00022741"/>
    </source>
</evidence>
<evidence type="ECO:0000256" key="1">
    <source>
        <dbReference type="ARBA" id="ARBA00022679"/>
    </source>
</evidence>
<dbReference type="EMBL" id="SLUN01000029">
    <property type="protein sequence ID" value="TCL61973.1"/>
    <property type="molecule type" value="Genomic_DNA"/>
</dbReference>
<organism evidence="9 10">
    <name type="scientific">Hydrogenispora ethanolica</name>
    <dbReference type="NCBI Taxonomy" id="1082276"/>
    <lineage>
        <taxon>Bacteria</taxon>
        <taxon>Bacillati</taxon>
        <taxon>Bacillota</taxon>
        <taxon>Hydrogenispora</taxon>
    </lineage>
</organism>
<dbReference type="PANTHER" id="PTHR11547">
    <property type="entry name" value="ARGININE OR CREATINE KINASE"/>
    <property type="match status" value="1"/>
</dbReference>
<feature type="binding site" evidence="6">
    <location>
        <begin position="207"/>
        <end position="212"/>
    </location>
    <ligand>
        <name>ATP</name>
        <dbReference type="ChEBI" id="CHEBI:30616"/>
    </ligand>
</feature>
<keyword evidence="3 5" id="KW-0418">Kinase</keyword>
<protein>
    <recommendedName>
        <fullName evidence="5">Protein-arginine kinase</fullName>
        <ecNumber evidence="5">2.7.14.1</ecNumber>
    </recommendedName>
</protein>
<dbReference type="GO" id="GO:1990424">
    <property type="term" value="F:protein arginine kinase activity"/>
    <property type="evidence" value="ECO:0007669"/>
    <property type="project" value="UniProtKB-EC"/>
</dbReference>
<keyword evidence="5" id="KW-0021">Allosteric enzyme</keyword>
<dbReference type="InterPro" id="IPR014746">
    <property type="entry name" value="Gln_synth/guanido_kin_cat_dom"/>
</dbReference>
<dbReference type="GO" id="GO:0005615">
    <property type="term" value="C:extracellular space"/>
    <property type="evidence" value="ECO:0007669"/>
    <property type="project" value="TreeGrafter"/>
</dbReference>
<name>A0A4R1R8I9_HYDET</name>
<comment type="activity regulation">
    <text evidence="5">Appears to be allosterically activated by the binding of pArg-containing polypeptides to the pArg-binding pocket localized in the C-terminal domain of McsB.</text>
</comment>
<evidence type="ECO:0000256" key="5">
    <source>
        <dbReference type="HAMAP-Rule" id="MF_00602"/>
    </source>
</evidence>
<feature type="short sequence motif" description="RDXXRA motif of the pArg binding pocket involved in allosteric regulation" evidence="5">
    <location>
        <begin position="337"/>
        <end position="342"/>
    </location>
</feature>
<dbReference type="EC" id="2.7.14.1" evidence="5"/>
<dbReference type="PROSITE" id="PS51510">
    <property type="entry name" value="PHOSPHAGEN_KINASE_C"/>
    <property type="match status" value="1"/>
</dbReference>
<dbReference type="SUPFAM" id="SSF55931">
    <property type="entry name" value="Glutamine synthetase/guanido kinase"/>
    <property type="match status" value="1"/>
</dbReference>
<comment type="catalytic activity">
    <reaction evidence="5">
        <text>L-arginyl-[protein] + ATP = N(omega)-phospho-L-arginyl-[protein] + ADP + H(+)</text>
        <dbReference type="Rhea" id="RHEA:43384"/>
        <dbReference type="Rhea" id="RHEA-COMP:10532"/>
        <dbReference type="Rhea" id="RHEA-COMP:10533"/>
        <dbReference type="ChEBI" id="CHEBI:15378"/>
        <dbReference type="ChEBI" id="CHEBI:29965"/>
        <dbReference type="ChEBI" id="CHEBI:30616"/>
        <dbReference type="ChEBI" id="CHEBI:83226"/>
        <dbReference type="ChEBI" id="CHEBI:456216"/>
        <dbReference type="EC" id="2.7.14.1"/>
    </reaction>
</comment>
<feature type="binding site" evidence="5 6">
    <location>
        <begin position="176"/>
        <end position="180"/>
    </location>
    <ligand>
        <name>ATP</name>
        <dbReference type="ChEBI" id="CHEBI:30616"/>
    </ligand>
</feature>
<evidence type="ECO:0000313" key="9">
    <source>
        <dbReference type="EMBL" id="TCL61973.1"/>
    </source>
</evidence>
<evidence type="ECO:0000256" key="7">
    <source>
        <dbReference type="RuleBase" id="RU000505"/>
    </source>
</evidence>
<keyword evidence="2 5" id="KW-0547">Nucleotide-binding</keyword>
<dbReference type="HAMAP" id="MF_00602">
    <property type="entry name" value="Prot_Arg_kinase"/>
    <property type="match status" value="1"/>
</dbReference>
<evidence type="ECO:0000313" key="10">
    <source>
        <dbReference type="Proteomes" id="UP000295008"/>
    </source>
</evidence>
<dbReference type="NCBIfam" id="NF002194">
    <property type="entry name" value="PRK01059.1-4"/>
    <property type="match status" value="1"/>
</dbReference>
<accession>A0A4R1R8I9</accession>
<evidence type="ECO:0000256" key="4">
    <source>
        <dbReference type="ARBA" id="ARBA00022840"/>
    </source>
</evidence>
<dbReference type="Pfam" id="PF00217">
    <property type="entry name" value="ATP-gua_Ptrans"/>
    <property type="match status" value="1"/>
</dbReference>
<comment type="caution">
    <text evidence="5">Lacks conserved residue(s) required for the propagation of feature annotation.</text>
</comment>
<comment type="similarity">
    <text evidence="5 6 7">Belongs to the ATP:guanido phosphotransferase family.</text>
</comment>
<dbReference type="GO" id="GO:0046314">
    <property type="term" value="P:phosphocreatine biosynthetic process"/>
    <property type="evidence" value="ECO:0007669"/>
    <property type="project" value="InterPro"/>
</dbReference>
<dbReference type="CDD" id="cd07930">
    <property type="entry name" value="bacterial_phosphagen_kinase"/>
    <property type="match status" value="1"/>
</dbReference>